<evidence type="ECO:0000313" key="1">
    <source>
        <dbReference type="EMBL" id="KAI4816564.1"/>
    </source>
</evidence>
<organism evidence="1 2">
    <name type="scientific">Chaenocephalus aceratus</name>
    <name type="common">Blackfin icefish</name>
    <name type="synonym">Chaenichthys aceratus</name>
    <dbReference type="NCBI Taxonomy" id="36190"/>
    <lineage>
        <taxon>Eukaryota</taxon>
        <taxon>Metazoa</taxon>
        <taxon>Chordata</taxon>
        <taxon>Craniata</taxon>
        <taxon>Vertebrata</taxon>
        <taxon>Euteleostomi</taxon>
        <taxon>Actinopterygii</taxon>
        <taxon>Neopterygii</taxon>
        <taxon>Teleostei</taxon>
        <taxon>Neoteleostei</taxon>
        <taxon>Acanthomorphata</taxon>
        <taxon>Eupercaria</taxon>
        <taxon>Perciformes</taxon>
        <taxon>Notothenioidei</taxon>
        <taxon>Channichthyidae</taxon>
        <taxon>Chaenocephalus</taxon>
    </lineage>
</organism>
<accession>A0ACB9WSI4</accession>
<keyword evidence="2" id="KW-1185">Reference proteome</keyword>
<dbReference type="Proteomes" id="UP001057452">
    <property type="component" value="Chromosome 12"/>
</dbReference>
<sequence>MEWGLGGYSGAGSEAPGLVAGLSPCDLQEAEGHRLTRHRHRKRLWHRKEIQYIAFTKIQPAWEPNASCLFAQNHVHDQTWPDPIKVMLQNLSETLRYFSNTALMEAEKKKKPILLSRYLDRGDTEG</sequence>
<comment type="caution">
    <text evidence="1">The sequence shown here is derived from an EMBL/GenBank/DDBJ whole genome shotgun (WGS) entry which is preliminary data.</text>
</comment>
<dbReference type="EMBL" id="CM043796">
    <property type="protein sequence ID" value="KAI4816564.1"/>
    <property type="molecule type" value="Genomic_DNA"/>
</dbReference>
<name>A0ACB9WSI4_CHAAC</name>
<protein>
    <submittedName>
        <fullName evidence="1">Uncharacterized protein</fullName>
    </submittedName>
</protein>
<proteinExistence type="predicted"/>
<evidence type="ECO:0000313" key="2">
    <source>
        <dbReference type="Proteomes" id="UP001057452"/>
    </source>
</evidence>
<reference evidence="1" key="1">
    <citation type="submission" date="2022-05" db="EMBL/GenBank/DDBJ databases">
        <title>Chromosome-level genome of Chaenocephalus aceratus.</title>
        <authorList>
            <person name="Park H."/>
        </authorList>
    </citation>
    <scope>NUCLEOTIDE SEQUENCE</scope>
    <source>
        <strain evidence="1">KU_202001</strain>
    </source>
</reference>
<gene>
    <name evidence="1" type="ORF">KUCAC02_008887</name>
</gene>